<evidence type="ECO:0000313" key="1">
    <source>
        <dbReference type="EMBL" id="PSN58653.1"/>
    </source>
</evidence>
<organism evidence="1 2">
    <name type="scientific">Corynespora cassiicola Philippines</name>
    <dbReference type="NCBI Taxonomy" id="1448308"/>
    <lineage>
        <taxon>Eukaryota</taxon>
        <taxon>Fungi</taxon>
        <taxon>Dikarya</taxon>
        <taxon>Ascomycota</taxon>
        <taxon>Pezizomycotina</taxon>
        <taxon>Dothideomycetes</taxon>
        <taxon>Pleosporomycetidae</taxon>
        <taxon>Pleosporales</taxon>
        <taxon>Corynesporascaceae</taxon>
        <taxon>Corynespora</taxon>
    </lineage>
</organism>
<gene>
    <name evidence="1" type="ORF">BS50DRAFT_646081</name>
</gene>
<reference evidence="1 2" key="1">
    <citation type="journal article" date="2018" name="Front. Microbiol.">
        <title>Genome-Wide Analysis of Corynespora cassiicola Leaf Fall Disease Putative Effectors.</title>
        <authorList>
            <person name="Lopez D."/>
            <person name="Ribeiro S."/>
            <person name="Label P."/>
            <person name="Fumanal B."/>
            <person name="Venisse J.S."/>
            <person name="Kohler A."/>
            <person name="de Oliveira R.R."/>
            <person name="Labutti K."/>
            <person name="Lipzen A."/>
            <person name="Lail K."/>
            <person name="Bauer D."/>
            <person name="Ohm R.A."/>
            <person name="Barry K.W."/>
            <person name="Spatafora J."/>
            <person name="Grigoriev I.V."/>
            <person name="Martin F.M."/>
            <person name="Pujade-Renaud V."/>
        </authorList>
    </citation>
    <scope>NUCLEOTIDE SEQUENCE [LARGE SCALE GENOMIC DNA]</scope>
    <source>
        <strain evidence="1 2">Philippines</strain>
    </source>
</reference>
<evidence type="ECO:0000313" key="2">
    <source>
        <dbReference type="Proteomes" id="UP000240883"/>
    </source>
</evidence>
<accession>A0A2T2MZK1</accession>
<dbReference type="AlphaFoldDB" id="A0A2T2MZK1"/>
<sequence>MIDNNTSTNRSLGLPTELWVAILRLLVLEDRKRFRLANHECRDIVTPLCFETVTFEMSEASVRNLICVASNQRLAPHARILVLKRGKRMRKYHNRDEWEQSVSLPDDPNITLNPFEEEDSEFHAHDEIMSYSDWLNHSDERRESLYQQYEAERSVHPATATSSVAEQYSIAKLDEALANFTRLTTFIHKPTVPFRDLWITHWKRLRLNTYYDIGTESYDEDCQEDNDFEALHLSYALRAIGWAKPSLVSLTSIIFHVEGPAFWGPRRLRSLWNGEGHSEIIKLREPYGNAEQVDMEWLGFWSNDGRNEKYTRQLIIMKNAIRELTHIGCSVSEDENNWGLFTAARSLFEFFAVVKT</sequence>
<evidence type="ECO:0008006" key="3">
    <source>
        <dbReference type="Google" id="ProtNLM"/>
    </source>
</evidence>
<keyword evidence="2" id="KW-1185">Reference proteome</keyword>
<name>A0A2T2MZK1_CORCC</name>
<dbReference type="EMBL" id="KZ678230">
    <property type="protein sequence ID" value="PSN58653.1"/>
    <property type="molecule type" value="Genomic_DNA"/>
</dbReference>
<dbReference type="Proteomes" id="UP000240883">
    <property type="component" value="Unassembled WGS sequence"/>
</dbReference>
<dbReference type="OrthoDB" id="3739674at2759"/>
<proteinExistence type="predicted"/>
<protein>
    <recommendedName>
        <fullName evidence="3">F-box domain-containing protein</fullName>
    </recommendedName>
</protein>